<evidence type="ECO:0000256" key="1">
    <source>
        <dbReference type="SAM" id="MobiDB-lite"/>
    </source>
</evidence>
<gene>
    <name evidence="2" type="ORF">WJX73_000606</name>
</gene>
<dbReference type="Proteomes" id="UP001465755">
    <property type="component" value="Unassembled WGS sequence"/>
</dbReference>
<proteinExistence type="predicted"/>
<reference evidence="2 3" key="1">
    <citation type="journal article" date="2024" name="Nat. Commun.">
        <title>Phylogenomics reveals the evolutionary origins of lichenization in chlorophyte algae.</title>
        <authorList>
            <person name="Puginier C."/>
            <person name="Libourel C."/>
            <person name="Otte J."/>
            <person name="Skaloud P."/>
            <person name="Haon M."/>
            <person name="Grisel S."/>
            <person name="Petersen M."/>
            <person name="Berrin J.G."/>
            <person name="Delaux P.M."/>
            <person name="Dal Grande F."/>
            <person name="Keller J."/>
        </authorList>
    </citation>
    <scope>NUCLEOTIDE SEQUENCE [LARGE SCALE GENOMIC DNA]</scope>
    <source>
        <strain evidence="2 3">SAG 2036</strain>
    </source>
</reference>
<dbReference type="EMBL" id="JALJOQ010000007">
    <property type="protein sequence ID" value="KAK9812301.1"/>
    <property type="molecule type" value="Genomic_DNA"/>
</dbReference>
<organism evidence="2 3">
    <name type="scientific">Symbiochloris irregularis</name>
    <dbReference type="NCBI Taxonomy" id="706552"/>
    <lineage>
        <taxon>Eukaryota</taxon>
        <taxon>Viridiplantae</taxon>
        <taxon>Chlorophyta</taxon>
        <taxon>core chlorophytes</taxon>
        <taxon>Trebouxiophyceae</taxon>
        <taxon>Trebouxiales</taxon>
        <taxon>Trebouxiaceae</taxon>
        <taxon>Symbiochloris</taxon>
    </lineage>
</organism>
<protein>
    <submittedName>
        <fullName evidence="2">Uncharacterized protein</fullName>
    </submittedName>
</protein>
<evidence type="ECO:0000313" key="2">
    <source>
        <dbReference type="EMBL" id="KAK9812301.1"/>
    </source>
</evidence>
<accession>A0AAW1PS82</accession>
<feature type="region of interest" description="Disordered" evidence="1">
    <location>
        <begin position="176"/>
        <end position="205"/>
    </location>
</feature>
<evidence type="ECO:0000313" key="3">
    <source>
        <dbReference type="Proteomes" id="UP001465755"/>
    </source>
</evidence>
<dbReference type="AlphaFoldDB" id="A0AAW1PS82"/>
<sequence>MVKEVVQECELPCSVQAYNERAYSKKETTEHFHRTITEAEDVQVTDWREDGSRTVKFNVPLLSIPSAIKRVIGASSIPVTEIQRREMSPEGVLTIESSPILNITGGSKFTTTSLITITDIKDGSPAERCSLEVKASCEAAGPWGMIGTIEGIMAEQAGLAIAKFLEYAQSVASAEYQEPPLERDRGPFTEDATAAPRQGAEAMSPAASTSYSEYFFDARERLPRVSSSASVSGLAGDANLQHLLENLEAIAARSQHMSDDLSAMRAALLAALGPRKQHQQPRVERL</sequence>
<keyword evidence="3" id="KW-1185">Reference proteome</keyword>
<comment type="caution">
    <text evidence="2">The sequence shown here is derived from an EMBL/GenBank/DDBJ whole genome shotgun (WGS) entry which is preliminary data.</text>
</comment>
<name>A0AAW1PS82_9CHLO</name>